<gene>
    <name evidence="2" type="ORF">Glove_99g38</name>
</gene>
<reference evidence="2 3" key="1">
    <citation type="submission" date="2018-08" db="EMBL/GenBank/DDBJ databases">
        <title>Genome and evolution of the arbuscular mycorrhizal fungus Diversispora epigaea (formerly Glomus versiforme) and its bacterial endosymbionts.</title>
        <authorList>
            <person name="Sun X."/>
            <person name="Fei Z."/>
            <person name="Harrison M."/>
        </authorList>
    </citation>
    <scope>NUCLEOTIDE SEQUENCE [LARGE SCALE GENOMIC DNA]</scope>
    <source>
        <strain evidence="2 3">IT104</strain>
    </source>
</reference>
<organism evidence="2 3">
    <name type="scientific">Diversispora epigaea</name>
    <dbReference type="NCBI Taxonomy" id="1348612"/>
    <lineage>
        <taxon>Eukaryota</taxon>
        <taxon>Fungi</taxon>
        <taxon>Fungi incertae sedis</taxon>
        <taxon>Mucoromycota</taxon>
        <taxon>Glomeromycotina</taxon>
        <taxon>Glomeromycetes</taxon>
        <taxon>Diversisporales</taxon>
        <taxon>Diversisporaceae</taxon>
        <taxon>Diversispora</taxon>
    </lineage>
</organism>
<evidence type="ECO:0000256" key="1">
    <source>
        <dbReference type="SAM" id="SignalP"/>
    </source>
</evidence>
<comment type="caution">
    <text evidence="2">The sequence shown here is derived from an EMBL/GenBank/DDBJ whole genome shotgun (WGS) entry which is preliminary data.</text>
</comment>
<name>A0A397JDV9_9GLOM</name>
<dbReference type="EMBL" id="PQFF01000092">
    <property type="protein sequence ID" value="RHZ83173.1"/>
    <property type="molecule type" value="Genomic_DNA"/>
</dbReference>
<dbReference type="OrthoDB" id="2408799at2759"/>
<feature type="signal peptide" evidence="1">
    <location>
        <begin position="1"/>
        <end position="23"/>
    </location>
</feature>
<evidence type="ECO:0008006" key="4">
    <source>
        <dbReference type="Google" id="ProtNLM"/>
    </source>
</evidence>
<evidence type="ECO:0000313" key="2">
    <source>
        <dbReference type="EMBL" id="RHZ83173.1"/>
    </source>
</evidence>
<dbReference type="Proteomes" id="UP000266861">
    <property type="component" value="Unassembled WGS sequence"/>
</dbReference>
<feature type="chain" id="PRO_5017924052" description="Galactose oxidase-like Early set domain-containing protein" evidence="1">
    <location>
        <begin position="24"/>
        <end position="246"/>
    </location>
</feature>
<sequence length="246" mass="27436">MSSVKSFIAILLVICLQIISSQANFISKVPGPWIVTDVAGKYKNPGDRWKLTILSPSKITVNVTIARRGSFNVQVLNPSFKLYRGVNKITVKLPKTGFFSLPNPEYYFVISVNLARVDYSGTFTIGRPRFGITIYEPKAGDILKIGEKLKARWFGSYYPPGYPRANFTLVRALLEPAIISPPPAAPPVAFNFLPGYNLTFKSGFLKFRLPSTIPRNTLYKFGFLVTSTNITNYVIQIYSAGTFLIC</sequence>
<protein>
    <recommendedName>
        <fullName evidence="4">Galactose oxidase-like Early set domain-containing protein</fullName>
    </recommendedName>
</protein>
<accession>A0A397JDV9</accession>
<evidence type="ECO:0000313" key="3">
    <source>
        <dbReference type="Proteomes" id="UP000266861"/>
    </source>
</evidence>
<proteinExistence type="predicted"/>
<dbReference type="AlphaFoldDB" id="A0A397JDV9"/>
<keyword evidence="1" id="KW-0732">Signal</keyword>
<keyword evidence="3" id="KW-1185">Reference proteome</keyword>